<evidence type="ECO:0000256" key="6">
    <source>
        <dbReference type="ARBA" id="ARBA00022840"/>
    </source>
</evidence>
<dbReference type="InterPro" id="IPR050095">
    <property type="entry name" value="ECF_ABC_transporter_ATP-bd"/>
</dbReference>
<dbReference type="AlphaFoldDB" id="A0A4R4E8V3"/>
<keyword evidence="3" id="KW-0813">Transport</keyword>
<dbReference type="GO" id="GO:0015087">
    <property type="term" value="F:cobalt ion transmembrane transporter activity"/>
    <property type="evidence" value="ECO:0007669"/>
    <property type="project" value="UniProtKB-ARBA"/>
</dbReference>
<feature type="domain" description="ABC transporter" evidence="9">
    <location>
        <begin position="315"/>
        <end position="548"/>
    </location>
</feature>
<dbReference type="Pfam" id="PF00005">
    <property type="entry name" value="ABC_tran"/>
    <property type="match status" value="2"/>
</dbReference>
<keyword evidence="6 10" id="KW-0067">ATP-binding</keyword>
<evidence type="ECO:0000256" key="2">
    <source>
        <dbReference type="ARBA" id="ARBA00005417"/>
    </source>
</evidence>
<evidence type="ECO:0000256" key="4">
    <source>
        <dbReference type="ARBA" id="ARBA00022475"/>
    </source>
</evidence>
<keyword evidence="4" id="KW-1003">Cell membrane</keyword>
<evidence type="ECO:0000259" key="9">
    <source>
        <dbReference type="PROSITE" id="PS50893"/>
    </source>
</evidence>
<dbReference type="RefSeq" id="WP_132419378.1">
    <property type="nucleotide sequence ID" value="NZ_SKFG01000020.1"/>
</dbReference>
<evidence type="ECO:0000256" key="1">
    <source>
        <dbReference type="ARBA" id="ARBA00004202"/>
    </source>
</evidence>
<reference evidence="10 11" key="1">
    <citation type="submission" date="2019-03" db="EMBL/GenBank/DDBJ databases">
        <authorList>
            <person name="Kim M.K.M."/>
        </authorList>
    </citation>
    <scope>NUCLEOTIDE SEQUENCE [LARGE SCALE GENOMIC DNA]</scope>
    <source>
        <strain evidence="10 11">18JY21-1</strain>
    </source>
</reference>
<evidence type="ECO:0000256" key="8">
    <source>
        <dbReference type="ARBA" id="ARBA00023136"/>
    </source>
</evidence>
<keyword evidence="8" id="KW-0472">Membrane</keyword>
<keyword evidence="7" id="KW-1278">Translocase</keyword>
<evidence type="ECO:0000313" key="11">
    <source>
        <dbReference type="Proteomes" id="UP000295418"/>
    </source>
</evidence>
<dbReference type="NCBIfam" id="NF010167">
    <property type="entry name" value="PRK13648.1"/>
    <property type="match status" value="2"/>
</dbReference>
<protein>
    <submittedName>
        <fullName evidence="10">ABC transporter ATP-binding protein</fullName>
    </submittedName>
</protein>
<dbReference type="CDD" id="cd03225">
    <property type="entry name" value="ABC_cobalt_CbiO_domain1"/>
    <property type="match status" value="2"/>
</dbReference>
<dbReference type="GO" id="GO:0005524">
    <property type="term" value="F:ATP binding"/>
    <property type="evidence" value="ECO:0007669"/>
    <property type="project" value="UniProtKB-KW"/>
</dbReference>
<keyword evidence="11" id="KW-1185">Reference proteome</keyword>
<dbReference type="FunFam" id="3.40.50.300:FF:000224">
    <property type="entry name" value="Energy-coupling factor transporter ATP-binding protein EcfA"/>
    <property type="match status" value="2"/>
</dbReference>
<comment type="subcellular location">
    <subcellularLocation>
        <location evidence="1">Cell membrane</location>
        <topology evidence="1">Peripheral membrane protein</topology>
    </subcellularLocation>
</comment>
<proteinExistence type="inferred from homology"/>
<dbReference type="GO" id="GO:0042626">
    <property type="term" value="F:ATPase-coupled transmembrane transporter activity"/>
    <property type="evidence" value="ECO:0007669"/>
    <property type="project" value="TreeGrafter"/>
</dbReference>
<dbReference type="GO" id="GO:0043190">
    <property type="term" value="C:ATP-binding cassette (ABC) transporter complex"/>
    <property type="evidence" value="ECO:0007669"/>
    <property type="project" value="TreeGrafter"/>
</dbReference>
<comment type="caution">
    <text evidence="10">The sequence shown here is derived from an EMBL/GenBank/DDBJ whole genome shotgun (WGS) entry which is preliminary data.</text>
</comment>
<evidence type="ECO:0000313" key="10">
    <source>
        <dbReference type="EMBL" id="TCZ75413.1"/>
    </source>
</evidence>
<dbReference type="EMBL" id="SKFG01000020">
    <property type="protein sequence ID" value="TCZ75413.1"/>
    <property type="molecule type" value="Genomic_DNA"/>
</dbReference>
<dbReference type="InterPro" id="IPR015856">
    <property type="entry name" value="ABC_transpr_CbiO/EcfA_su"/>
</dbReference>
<name>A0A4R4E8V3_9BACL</name>
<sequence length="587" mass="64625">MNHDPAIQMSGLSFQYEKSTKQDLHNINLSVPQGKIIAIMGETGAGKSTLLMTLNGIIPQFIEGKMEGSVLVQGSSTQEVPIQQLISKAGLVLQDTETQIFGLTVWEDTAFGPSNLGVPLDDIKLKVNNALQKVGLSGYEQRRTEFMSGGEKQRLAVAGVLAIGPSIVALDEPTSELDPEGKELIFQIVRQLQQEGMTIVIAEHESEQILAYADEVYVLQEGKLVWSGTPEQLFCHKQLASEFRLRPPGIASLYWELQGKGVDLGEACPRTADELVERLIQQLELVPLYQNASQLGTSAVTSPLAKQSSAESCILQIQDLHHSYSNGYEALQGITLDINEGDYIAIVGQNGAGKTTLCKHLNRLLAPTKGRILFQGENIAGQDTYQLAPHIGYVFQNPDHQIFCSSVLDEVTYGLKTLGMSKQEQRNKAMEVISFIGLEPYVDDHPFTLDKGLRQRLAIASILVLEPQVLIIDEPTAGLDWHATEQMLHMIRNLHQKGHTIITITHNMQIATEEANRVVIMSNGTILKDCAPLAIFTDEPIVQAAKLIPPQLVRMNQLLSRYIQLSPEQITAEELAAALSERMRSNA</sequence>
<keyword evidence="5" id="KW-0547">Nucleotide-binding</keyword>
<evidence type="ECO:0000256" key="5">
    <source>
        <dbReference type="ARBA" id="ARBA00022741"/>
    </source>
</evidence>
<dbReference type="InterPro" id="IPR017871">
    <property type="entry name" value="ABC_transporter-like_CS"/>
</dbReference>
<dbReference type="InterPro" id="IPR027417">
    <property type="entry name" value="P-loop_NTPase"/>
</dbReference>
<dbReference type="PANTHER" id="PTHR43553">
    <property type="entry name" value="HEAVY METAL TRANSPORTER"/>
    <property type="match status" value="1"/>
</dbReference>
<dbReference type="Gene3D" id="3.40.50.300">
    <property type="entry name" value="P-loop containing nucleotide triphosphate hydrolases"/>
    <property type="match status" value="2"/>
</dbReference>
<dbReference type="PANTHER" id="PTHR43553:SF24">
    <property type="entry name" value="ENERGY-COUPLING FACTOR TRANSPORTER ATP-BINDING PROTEIN ECFA1"/>
    <property type="match status" value="1"/>
</dbReference>
<dbReference type="SUPFAM" id="SSF52540">
    <property type="entry name" value="P-loop containing nucleoside triphosphate hydrolases"/>
    <property type="match status" value="2"/>
</dbReference>
<accession>A0A4R4E8V3</accession>
<organism evidence="10 11">
    <name type="scientific">Paenibacillus albiflavus</name>
    <dbReference type="NCBI Taxonomy" id="2545760"/>
    <lineage>
        <taxon>Bacteria</taxon>
        <taxon>Bacillati</taxon>
        <taxon>Bacillota</taxon>
        <taxon>Bacilli</taxon>
        <taxon>Bacillales</taxon>
        <taxon>Paenibacillaceae</taxon>
        <taxon>Paenibacillus</taxon>
    </lineage>
</organism>
<dbReference type="GO" id="GO:0016887">
    <property type="term" value="F:ATP hydrolysis activity"/>
    <property type="evidence" value="ECO:0007669"/>
    <property type="project" value="InterPro"/>
</dbReference>
<dbReference type="Proteomes" id="UP000295418">
    <property type="component" value="Unassembled WGS sequence"/>
</dbReference>
<evidence type="ECO:0000256" key="7">
    <source>
        <dbReference type="ARBA" id="ARBA00022967"/>
    </source>
</evidence>
<dbReference type="InterPro" id="IPR003439">
    <property type="entry name" value="ABC_transporter-like_ATP-bd"/>
</dbReference>
<dbReference type="PROSITE" id="PS50893">
    <property type="entry name" value="ABC_TRANSPORTER_2"/>
    <property type="match status" value="2"/>
</dbReference>
<feature type="domain" description="ABC transporter" evidence="9">
    <location>
        <begin position="7"/>
        <end position="246"/>
    </location>
</feature>
<dbReference type="InterPro" id="IPR003593">
    <property type="entry name" value="AAA+_ATPase"/>
</dbReference>
<evidence type="ECO:0000256" key="3">
    <source>
        <dbReference type="ARBA" id="ARBA00022448"/>
    </source>
</evidence>
<gene>
    <name evidence="10" type="ORF">E0485_17590</name>
</gene>
<dbReference type="PROSITE" id="PS00211">
    <property type="entry name" value="ABC_TRANSPORTER_1"/>
    <property type="match status" value="1"/>
</dbReference>
<dbReference type="SMART" id="SM00382">
    <property type="entry name" value="AAA"/>
    <property type="match status" value="2"/>
</dbReference>
<comment type="similarity">
    <text evidence="2">Belongs to the ABC transporter superfamily.</text>
</comment>
<dbReference type="OrthoDB" id="501320at2"/>